<dbReference type="InterPro" id="IPR000160">
    <property type="entry name" value="GGDEF_dom"/>
</dbReference>
<evidence type="ECO:0000313" key="7">
    <source>
        <dbReference type="EMBL" id="POZ63713.1"/>
    </source>
</evidence>
<keyword evidence="4" id="KW-0175">Coiled coil</keyword>
<dbReference type="Pfam" id="PF00990">
    <property type="entry name" value="GGDEF"/>
    <property type="match status" value="1"/>
</dbReference>
<evidence type="ECO:0000313" key="8">
    <source>
        <dbReference type="Proteomes" id="UP000237082"/>
    </source>
</evidence>
<dbReference type="GO" id="GO:0000160">
    <property type="term" value="P:phosphorelay signal transduction system"/>
    <property type="evidence" value="ECO:0007669"/>
    <property type="project" value="InterPro"/>
</dbReference>
<dbReference type="PANTHER" id="PTHR45138">
    <property type="entry name" value="REGULATORY COMPONENTS OF SENSORY TRANSDUCTION SYSTEM"/>
    <property type="match status" value="1"/>
</dbReference>
<dbReference type="EMBL" id="PQWB01000010">
    <property type="protein sequence ID" value="POZ63713.1"/>
    <property type="molecule type" value="Genomic_DNA"/>
</dbReference>
<dbReference type="SMART" id="SM00448">
    <property type="entry name" value="REC"/>
    <property type="match status" value="1"/>
</dbReference>
<comment type="caution">
    <text evidence="7">The sequence shown here is derived from an EMBL/GenBank/DDBJ whole genome shotgun (WGS) entry which is preliminary data.</text>
</comment>
<dbReference type="Proteomes" id="UP000237082">
    <property type="component" value="Unassembled WGS sequence"/>
</dbReference>
<dbReference type="Gene3D" id="3.30.70.270">
    <property type="match status" value="1"/>
</dbReference>
<dbReference type="GO" id="GO:0052621">
    <property type="term" value="F:diguanylate cyclase activity"/>
    <property type="evidence" value="ECO:0007669"/>
    <property type="project" value="UniProtKB-EC"/>
</dbReference>
<evidence type="ECO:0000256" key="2">
    <source>
        <dbReference type="ARBA" id="ARBA00034247"/>
    </source>
</evidence>
<dbReference type="PROSITE" id="PS50110">
    <property type="entry name" value="RESPONSE_REGULATORY"/>
    <property type="match status" value="1"/>
</dbReference>
<dbReference type="CDD" id="cd01949">
    <property type="entry name" value="GGDEF"/>
    <property type="match status" value="1"/>
</dbReference>
<evidence type="ECO:0000256" key="1">
    <source>
        <dbReference type="ARBA" id="ARBA00012528"/>
    </source>
</evidence>
<dbReference type="SMART" id="SM00267">
    <property type="entry name" value="GGDEF"/>
    <property type="match status" value="1"/>
</dbReference>
<keyword evidence="3" id="KW-0597">Phosphoprotein</keyword>
<name>A0A2S5DKW9_9NEIS</name>
<dbReference type="EC" id="2.7.7.65" evidence="1"/>
<feature type="domain" description="GGDEF" evidence="6">
    <location>
        <begin position="203"/>
        <end position="330"/>
    </location>
</feature>
<evidence type="ECO:0000256" key="3">
    <source>
        <dbReference type="PROSITE-ProRule" id="PRU00169"/>
    </source>
</evidence>
<dbReference type="OrthoDB" id="9813903at2"/>
<evidence type="ECO:0000259" key="5">
    <source>
        <dbReference type="PROSITE" id="PS50110"/>
    </source>
</evidence>
<dbReference type="SUPFAM" id="SSF52172">
    <property type="entry name" value="CheY-like"/>
    <property type="match status" value="1"/>
</dbReference>
<sequence>MANEVILCVDDDISVLNALRALLSQNLDKHQSIEIAESAEEALELVDALRAEGEEVPVVFADYIMPGMKGDELLAAIRQRLPATMNIMLTGQSDLMGVKRAINQAGLYRFIEKPWDNDDLVLTLQTALRTYALDRSLKQQNEALRELNASLERTVAERTRELQEKNSELARLSVTDKLTGLANRLFLDQSLETYFAESRRHGSVFSLILLDVDHFKRVNDTWGHHTGDAVLKGVAQVLSGRVRQSDVCGRWGGEEFLVICPHTERDGALLVAESLRAAIAEHAFAEAGQMTASFGVASYQAGDTISRIETRADQALYRAKKAGRNRVEAG</sequence>
<dbReference type="SUPFAM" id="SSF55073">
    <property type="entry name" value="Nucleotide cyclase"/>
    <property type="match status" value="1"/>
</dbReference>
<dbReference type="NCBIfam" id="TIGR00254">
    <property type="entry name" value="GGDEF"/>
    <property type="match status" value="1"/>
</dbReference>
<gene>
    <name evidence="7" type="ORF">C2I19_02085</name>
</gene>
<dbReference type="PROSITE" id="PS50887">
    <property type="entry name" value="GGDEF"/>
    <property type="match status" value="1"/>
</dbReference>
<dbReference type="InterPro" id="IPR043128">
    <property type="entry name" value="Rev_trsase/Diguanyl_cyclase"/>
</dbReference>
<evidence type="ECO:0000256" key="4">
    <source>
        <dbReference type="SAM" id="Coils"/>
    </source>
</evidence>
<dbReference type="RefSeq" id="WP_103901067.1">
    <property type="nucleotide sequence ID" value="NZ_PQWB01000010.1"/>
</dbReference>
<feature type="modified residue" description="4-aspartylphosphate" evidence="3">
    <location>
        <position position="62"/>
    </location>
</feature>
<feature type="coiled-coil region" evidence="4">
    <location>
        <begin position="134"/>
        <end position="168"/>
    </location>
</feature>
<comment type="catalytic activity">
    <reaction evidence="2">
        <text>2 GTP = 3',3'-c-di-GMP + 2 diphosphate</text>
        <dbReference type="Rhea" id="RHEA:24898"/>
        <dbReference type="ChEBI" id="CHEBI:33019"/>
        <dbReference type="ChEBI" id="CHEBI:37565"/>
        <dbReference type="ChEBI" id="CHEBI:58805"/>
        <dbReference type="EC" id="2.7.7.65"/>
    </reaction>
</comment>
<dbReference type="PANTHER" id="PTHR45138:SF9">
    <property type="entry name" value="DIGUANYLATE CYCLASE DGCM-RELATED"/>
    <property type="match status" value="1"/>
</dbReference>
<dbReference type="InterPro" id="IPR011006">
    <property type="entry name" value="CheY-like_superfamily"/>
</dbReference>
<dbReference type="InterPro" id="IPR001789">
    <property type="entry name" value="Sig_transdc_resp-reg_receiver"/>
</dbReference>
<dbReference type="InterPro" id="IPR029787">
    <property type="entry name" value="Nucleotide_cyclase"/>
</dbReference>
<reference evidence="8" key="1">
    <citation type="submission" date="2018-02" db="EMBL/GenBank/DDBJ databases">
        <authorList>
            <person name="O'Hara-Hanley K."/>
            <person name="Soby S."/>
        </authorList>
    </citation>
    <scope>NUCLEOTIDE SEQUENCE [LARGE SCALE GENOMIC DNA]</scope>
    <source>
        <strain evidence="8">MWU14-2602</strain>
    </source>
</reference>
<dbReference type="Gene3D" id="3.40.50.2300">
    <property type="match status" value="1"/>
</dbReference>
<dbReference type="AlphaFoldDB" id="A0A2S5DKW9"/>
<dbReference type="Pfam" id="PF00072">
    <property type="entry name" value="Response_reg"/>
    <property type="match status" value="1"/>
</dbReference>
<evidence type="ECO:0000259" key="6">
    <source>
        <dbReference type="PROSITE" id="PS50887"/>
    </source>
</evidence>
<keyword evidence="8" id="KW-1185">Reference proteome</keyword>
<protein>
    <recommendedName>
        <fullName evidence="1">diguanylate cyclase</fullName>
        <ecNumber evidence="1">2.7.7.65</ecNumber>
    </recommendedName>
</protein>
<proteinExistence type="predicted"/>
<organism evidence="7 8">
    <name type="scientific">Chromobacterium alticapitis</name>
    <dbReference type="NCBI Taxonomy" id="2073169"/>
    <lineage>
        <taxon>Bacteria</taxon>
        <taxon>Pseudomonadati</taxon>
        <taxon>Pseudomonadota</taxon>
        <taxon>Betaproteobacteria</taxon>
        <taxon>Neisseriales</taxon>
        <taxon>Chromobacteriaceae</taxon>
        <taxon>Chromobacterium</taxon>
    </lineage>
</organism>
<dbReference type="FunFam" id="3.30.70.270:FF:000001">
    <property type="entry name" value="Diguanylate cyclase domain protein"/>
    <property type="match status" value="1"/>
</dbReference>
<accession>A0A2S5DKW9</accession>
<feature type="domain" description="Response regulatory" evidence="5">
    <location>
        <begin position="5"/>
        <end position="128"/>
    </location>
</feature>
<dbReference type="InterPro" id="IPR050469">
    <property type="entry name" value="Diguanylate_Cyclase"/>
</dbReference>